<proteinExistence type="predicted"/>
<reference evidence="1" key="2">
    <citation type="submission" date="2025-08" db="UniProtKB">
        <authorList>
            <consortium name="RefSeq"/>
        </authorList>
    </citation>
    <scope>IDENTIFICATION</scope>
</reference>
<name>A0AAJ8DXZ6_ASPNG</name>
<dbReference type="GeneID" id="84590649"/>
<accession>A0AAJ8DXZ6</accession>
<sequence>MARVIPDDINEPETLSLRVRLGPEWGMELLTPGDAAMSEGVLPNQPIVEWVQGSANVGYRVIMGKSDITVLRHGSDRGSVNPGSVPLRVHIHFDKYPFVRGGDIAAGIERYLPGMLGSALENRSDVQGAKLFDLNFRCQGILSNVSRGSLITANQRWGNAGSQGFRMSHIFQSALQYPHISKCLIEPILSDLVSKKTFTATTERPIEVFHILI</sequence>
<dbReference type="KEGG" id="ang:An03g02170"/>
<protein>
    <submittedName>
        <fullName evidence="1">Uncharacterized protein</fullName>
    </submittedName>
</protein>
<organism evidence="1">
    <name type="scientific">Aspergillus niger</name>
    <dbReference type="NCBI Taxonomy" id="5061"/>
    <lineage>
        <taxon>Eukaryota</taxon>
        <taxon>Fungi</taxon>
        <taxon>Dikarya</taxon>
        <taxon>Ascomycota</taxon>
        <taxon>Pezizomycotina</taxon>
        <taxon>Eurotiomycetes</taxon>
        <taxon>Eurotiomycetidae</taxon>
        <taxon>Eurotiales</taxon>
        <taxon>Aspergillaceae</taxon>
        <taxon>Aspergillus</taxon>
        <taxon>Aspergillus subgen. Circumdati</taxon>
    </lineage>
</organism>
<reference evidence="1" key="1">
    <citation type="submission" date="2025-02" db="EMBL/GenBank/DDBJ databases">
        <authorList>
            <consortium name="NCBI Genome Project"/>
        </authorList>
    </citation>
    <scope>NUCLEOTIDE SEQUENCE</scope>
</reference>
<dbReference type="AlphaFoldDB" id="A0AAJ8DXZ6"/>
<dbReference type="VEuPathDB" id="FungiDB:An03g02170"/>
<evidence type="ECO:0000313" key="1">
    <source>
        <dbReference type="RefSeq" id="XP_059600258.1"/>
    </source>
</evidence>
<gene>
    <name evidence="1" type="ORF">An03g02170</name>
</gene>
<dbReference type="RefSeq" id="XP_059600258.1">
    <property type="nucleotide sequence ID" value="XM_059746954.1"/>
</dbReference>